<reference evidence="1 2" key="1">
    <citation type="submission" date="2019-07" db="EMBL/GenBank/DDBJ databases">
        <authorList>
            <person name="Jastrzebski P J."/>
            <person name="Paukszto L."/>
            <person name="Jastrzebski P J."/>
        </authorList>
    </citation>
    <scope>NUCLEOTIDE SEQUENCE [LARGE SCALE GENOMIC DNA]</scope>
    <source>
        <strain evidence="1 2">WMS-il1</strain>
    </source>
</reference>
<keyword evidence="2" id="KW-1185">Reference proteome</keyword>
<protein>
    <submittedName>
        <fullName evidence="1">Uncharacterized protein</fullName>
    </submittedName>
</protein>
<organism evidence="1 2">
    <name type="scientific">Hymenolepis diminuta</name>
    <name type="common">Rat tapeworm</name>
    <dbReference type="NCBI Taxonomy" id="6216"/>
    <lineage>
        <taxon>Eukaryota</taxon>
        <taxon>Metazoa</taxon>
        <taxon>Spiralia</taxon>
        <taxon>Lophotrochozoa</taxon>
        <taxon>Platyhelminthes</taxon>
        <taxon>Cestoda</taxon>
        <taxon>Eucestoda</taxon>
        <taxon>Cyclophyllidea</taxon>
        <taxon>Hymenolepididae</taxon>
        <taxon>Hymenolepis</taxon>
    </lineage>
</organism>
<accession>A0A564YJJ4</accession>
<gene>
    <name evidence="1" type="ORF">WMSIL1_LOCUS7102</name>
</gene>
<name>A0A564YJJ4_HYMDI</name>
<proteinExistence type="predicted"/>
<dbReference type="AlphaFoldDB" id="A0A564YJJ4"/>
<sequence length="90" mass="10933">MFVRSIKYYRNMKTIIVVLTTLLVAFTLTVSAADESKDHEEDKRMIYWKRGVIADLENDDFDEESRFAPRPGYRNRFERPSYLRKKMIYW</sequence>
<evidence type="ECO:0000313" key="1">
    <source>
        <dbReference type="EMBL" id="VUZ47487.1"/>
    </source>
</evidence>
<dbReference type="EMBL" id="CABIJS010000244">
    <property type="protein sequence ID" value="VUZ47487.1"/>
    <property type="molecule type" value="Genomic_DNA"/>
</dbReference>
<dbReference type="Proteomes" id="UP000321570">
    <property type="component" value="Unassembled WGS sequence"/>
</dbReference>
<evidence type="ECO:0000313" key="2">
    <source>
        <dbReference type="Proteomes" id="UP000321570"/>
    </source>
</evidence>